<protein>
    <submittedName>
        <fullName evidence="1">Uncharacterized protein</fullName>
    </submittedName>
</protein>
<name>A0ABS2MSK0_9FIRM</name>
<accession>A0ABS2MSK0</accession>
<keyword evidence="2" id="KW-1185">Reference proteome</keyword>
<dbReference type="EMBL" id="JAFBDT010000014">
    <property type="protein sequence ID" value="MBM7562262.1"/>
    <property type="molecule type" value="Genomic_DNA"/>
</dbReference>
<evidence type="ECO:0000313" key="2">
    <source>
        <dbReference type="Proteomes" id="UP000767854"/>
    </source>
</evidence>
<organism evidence="1 2">
    <name type="scientific">Fusibacter tunisiensis</name>
    <dbReference type="NCBI Taxonomy" id="1008308"/>
    <lineage>
        <taxon>Bacteria</taxon>
        <taxon>Bacillati</taxon>
        <taxon>Bacillota</taxon>
        <taxon>Clostridia</taxon>
        <taxon>Eubacteriales</taxon>
        <taxon>Eubacteriales Family XII. Incertae Sedis</taxon>
        <taxon>Fusibacter</taxon>
    </lineage>
</organism>
<dbReference type="Proteomes" id="UP000767854">
    <property type="component" value="Unassembled WGS sequence"/>
</dbReference>
<evidence type="ECO:0000313" key="1">
    <source>
        <dbReference type="EMBL" id="MBM7562262.1"/>
    </source>
</evidence>
<comment type="caution">
    <text evidence="1">The sequence shown here is derived from an EMBL/GenBank/DDBJ whole genome shotgun (WGS) entry which is preliminary data.</text>
</comment>
<reference evidence="1 2" key="1">
    <citation type="submission" date="2021-01" db="EMBL/GenBank/DDBJ databases">
        <title>Genomic Encyclopedia of Type Strains, Phase IV (KMG-IV): sequencing the most valuable type-strain genomes for metagenomic binning, comparative biology and taxonomic classification.</title>
        <authorList>
            <person name="Goeker M."/>
        </authorList>
    </citation>
    <scope>NUCLEOTIDE SEQUENCE [LARGE SCALE GENOMIC DNA]</scope>
    <source>
        <strain evidence="1 2">DSM 24436</strain>
    </source>
</reference>
<proteinExistence type="predicted"/>
<sequence>MKSLKIKPKKTHWIHMAIPTFYPNLMDFNFFRK</sequence>
<gene>
    <name evidence="1" type="ORF">JOC49_001805</name>
</gene>